<dbReference type="InterPro" id="IPR010982">
    <property type="entry name" value="Lambda_DNA-bd_dom_sf"/>
</dbReference>
<organism evidence="1 2">
    <name type="scientific">Pigmentiphaga kullae</name>
    <dbReference type="NCBI Taxonomy" id="151784"/>
    <lineage>
        <taxon>Bacteria</taxon>
        <taxon>Pseudomonadati</taxon>
        <taxon>Pseudomonadota</taxon>
        <taxon>Betaproteobacteria</taxon>
        <taxon>Burkholderiales</taxon>
        <taxon>Alcaligenaceae</taxon>
        <taxon>Pigmentiphaga</taxon>
    </lineage>
</organism>
<keyword evidence="2" id="KW-1185">Reference proteome</keyword>
<dbReference type="Proteomes" id="UP000292445">
    <property type="component" value="Unassembled WGS sequence"/>
</dbReference>
<dbReference type="Gene3D" id="1.10.260.40">
    <property type="entry name" value="lambda repressor-like DNA-binding domains"/>
    <property type="match status" value="1"/>
</dbReference>
<proteinExistence type="predicted"/>
<dbReference type="GO" id="GO:0003677">
    <property type="term" value="F:DNA binding"/>
    <property type="evidence" value="ECO:0007669"/>
    <property type="project" value="InterPro"/>
</dbReference>
<dbReference type="RefSeq" id="WP_130357464.1">
    <property type="nucleotide sequence ID" value="NZ_SGXC01000001.1"/>
</dbReference>
<reference evidence="1 2" key="1">
    <citation type="submission" date="2019-02" db="EMBL/GenBank/DDBJ databases">
        <title>Genomic Encyclopedia of Type Strains, Phase IV (KMG-IV): sequencing the most valuable type-strain genomes for metagenomic binning, comparative biology and taxonomic classification.</title>
        <authorList>
            <person name="Goeker M."/>
        </authorList>
    </citation>
    <scope>NUCLEOTIDE SEQUENCE [LARGE SCALE GENOMIC DNA]</scope>
    <source>
        <strain evidence="1 2">K24</strain>
    </source>
</reference>
<evidence type="ECO:0000313" key="1">
    <source>
        <dbReference type="EMBL" id="RZS86360.1"/>
    </source>
</evidence>
<dbReference type="AlphaFoldDB" id="A0A4Q7NP47"/>
<evidence type="ECO:0008006" key="3">
    <source>
        <dbReference type="Google" id="ProtNLM"/>
    </source>
</evidence>
<evidence type="ECO:0000313" key="2">
    <source>
        <dbReference type="Proteomes" id="UP000292445"/>
    </source>
</evidence>
<protein>
    <recommendedName>
        <fullName evidence="3">Helix-turn-helix protein</fullName>
    </recommendedName>
</protein>
<dbReference type="EMBL" id="SGXC01000001">
    <property type="protein sequence ID" value="RZS86360.1"/>
    <property type="molecule type" value="Genomic_DNA"/>
</dbReference>
<sequence length="98" mass="10889">MISAAQCRAARALIEWSREQLSEASGIDVDVIRDFEYRTRQPGDPVRQQLQEALEQAGAVFLAENGAGEGVRLKFNRRAVQAIRRWETEGGTAGEDDV</sequence>
<gene>
    <name evidence="1" type="ORF">EV675_2400</name>
</gene>
<comment type="caution">
    <text evidence="1">The sequence shown here is derived from an EMBL/GenBank/DDBJ whole genome shotgun (WGS) entry which is preliminary data.</text>
</comment>
<name>A0A4Q7NP47_9BURK</name>
<dbReference type="OrthoDB" id="255953at2"/>
<accession>A0A4Q7NP47</accession>
<dbReference type="SUPFAM" id="SSF47413">
    <property type="entry name" value="lambda repressor-like DNA-binding domains"/>
    <property type="match status" value="1"/>
</dbReference>